<dbReference type="OrthoDB" id="3058987at2759"/>
<reference evidence="2" key="2">
    <citation type="submission" date="2015-01" db="EMBL/GenBank/DDBJ databases">
        <title>Evolutionary Origins and Diversification of the Mycorrhizal Mutualists.</title>
        <authorList>
            <consortium name="DOE Joint Genome Institute"/>
            <consortium name="Mycorrhizal Genomics Consortium"/>
            <person name="Kohler A."/>
            <person name="Kuo A."/>
            <person name="Nagy L.G."/>
            <person name="Floudas D."/>
            <person name="Copeland A."/>
            <person name="Barry K.W."/>
            <person name="Cichocki N."/>
            <person name="Veneault-Fourrey C."/>
            <person name="LaButti K."/>
            <person name="Lindquist E.A."/>
            <person name="Lipzen A."/>
            <person name="Lundell T."/>
            <person name="Morin E."/>
            <person name="Murat C."/>
            <person name="Riley R."/>
            <person name="Ohm R."/>
            <person name="Sun H."/>
            <person name="Tunlid A."/>
            <person name="Henrissat B."/>
            <person name="Grigoriev I.V."/>
            <person name="Hibbett D.S."/>
            <person name="Martin F."/>
        </authorList>
    </citation>
    <scope>NUCLEOTIDE SEQUENCE [LARGE SCALE GENOMIC DNA]</scope>
    <source>
        <strain evidence="2">LaAM-08-1</strain>
    </source>
</reference>
<feature type="non-terminal residue" evidence="1">
    <location>
        <position position="1"/>
    </location>
</feature>
<dbReference type="EMBL" id="KN839470">
    <property type="protein sequence ID" value="KIJ89729.1"/>
    <property type="molecule type" value="Genomic_DNA"/>
</dbReference>
<name>A0A0C9WGN0_9AGAR</name>
<proteinExistence type="predicted"/>
<gene>
    <name evidence="1" type="ORF">K443DRAFT_61957</name>
</gene>
<reference evidence="1 2" key="1">
    <citation type="submission" date="2014-04" db="EMBL/GenBank/DDBJ databases">
        <authorList>
            <consortium name="DOE Joint Genome Institute"/>
            <person name="Kuo A."/>
            <person name="Kohler A."/>
            <person name="Nagy L.G."/>
            <person name="Floudas D."/>
            <person name="Copeland A."/>
            <person name="Barry K.W."/>
            <person name="Cichocki N."/>
            <person name="Veneault-Fourrey C."/>
            <person name="LaButti K."/>
            <person name="Lindquist E.A."/>
            <person name="Lipzen A."/>
            <person name="Lundell T."/>
            <person name="Morin E."/>
            <person name="Murat C."/>
            <person name="Sun H."/>
            <person name="Tunlid A."/>
            <person name="Henrissat B."/>
            <person name="Grigoriev I.V."/>
            <person name="Hibbett D.S."/>
            <person name="Martin F."/>
            <person name="Nordberg H.P."/>
            <person name="Cantor M.N."/>
            <person name="Hua S.X."/>
        </authorList>
    </citation>
    <scope>NUCLEOTIDE SEQUENCE [LARGE SCALE GENOMIC DNA]</scope>
    <source>
        <strain evidence="1 2">LaAM-08-1</strain>
    </source>
</reference>
<sequence length="184" mass="21104">LLVTLKKGWAKGVRAKFLKSRLDDYKAAVLKLNEKANSVLDDILNDWFKTFHWSIPIPKRDEDNETIPPLFPFPQTSDGFEILSATDSALKGKVIERMRKSLYNWFDHRSKKTKSLQRSKKTQDPIVVLVDRLLGGTSKSPKLRAGWELWGAANFVSMKEDCNITFSDSGKPERERAAFRNAYK</sequence>
<dbReference type="HOGENOM" id="CLU_075860_0_0_1"/>
<protein>
    <submittedName>
        <fullName evidence="1">Uncharacterized protein</fullName>
    </submittedName>
</protein>
<feature type="non-terminal residue" evidence="1">
    <location>
        <position position="184"/>
    </location>
</feature>
<organism evidence="1 2">
    <name type="scientific">Laccaria amethystina LaAM-08-1</name>
    <dbReference type="NCBI Taxonomy" id="1095629"/>
    <lineage>
        <taxon>Eukaryota</taxon>
        <taxon>Fungi</taxon>
        <taxon>Dikarya</taxon>
        <taxon>Basidiomycota</taxon>
        <taxon>Agaricomycotina</taxon>
        <taxon>Agaricomycetes</taxon>
        <taxon>Agaricomycetidae</taxon>
        <taxon>Agaricales</taxon>
        <taxon>Agaricineae</taxon>
        <taxon>Hydnangiaceae</taxon>
        <taxon>Laccaria</taxon>
    </lineage>
</organism>
<accession>A0A0C9WGN0</accession>
<keyword evidence="2" id="KW-1185">Reference proteome</keyword>
<evidence type="ECO:0000313" key="2">
    <source>
        <dbReference type="Proteomes" id="UP000054477"/>
    </source>
</evidence>
<dbReference type="Proteomes" id="UP000054477">
    <property type="component" value="Unassembled WGS sequence"/>
</dbReference>
<evidence type="ECO:0000313" key="1">
    <source>
        <dbReference type="EMBL" id="KIJ89729.1"/>
    </source>
</evidence>
<dbReference type="AlphaFoldDB" id="A0A0C9WGN0"/>